<keyword evidence="2" id="KW-0378">Hydrolase</keyword>
<dbReference type="PANTHER" id="PTHR42767:SF1">
    <property type="entry name" value="ENDO-BETA-1,6-GALACTANASE-LIKE DOMAIN-CONTAINING PROTEIN"/>
    <property type="match status" value="1"/>
</dbReference>
<evidence type="ECO:0000313" key="3">
    <source>
        <dbReference type="Proteomes" id="UP000258309"/>
    </source>
</evidence>
<dbReference type="OMA" id="AWWAKAF"/>
<organism evidence="2 3">
    <name type="scientific">Scytalidium lignicola</name>
    <name type="common">Hyphomycete</name>
    <dbReference type="NCBI Taxonomy" id="5539"/>
    <lineage>
        <taxon>Eukaryota</taxon>
        <taxon>Fungi</taxon>
        <taxon>Dikarya</taxon>
        <taxon>Ascomycota</taxon>
        <taxon>Pezizomycotina</taxon>
        <taxon>Leotiomycetes</taxon>
        <taxon>Leotiomycetes incertae sedis</taxon>
        <taxon>Scytalidium</taxon>
    </lineage>
</organism>
<name>A0A3E2H438_SCYLI</name>
<feature type="domain" description="Endo-beta-1,6-galactanase-like" evidence="1">
    <location>
        <begin position="35"/>
        <end position="266"/>
    </location>
</feature>
<reference evidence="2 3" key="1">
    <citation type="submission" date="2018-05" db="EMBL/GenBank/DDBJ databases">
        <title>Draft genome sequence of Scytalidium lignicola DSM 105466, a ubiquitous saprotrophic fungus.</title>
        <authorList>
            <person name="Buettner E."/>
            <person name="Gebauer A.M."/>
            <person name="Hofrichter M."/>
            <person name="Liers C."/>
            <person name="Kellner H."/>
        </authorList>
    </citation>
    <scope>NUCLEOTIDE SEQUENCE [LARGE SCALE GENOMIC DNA]</scope>
    <source>
        <strain evidence="2 3">DSM 105466</strain>
    </source>
</reference>
<dbReference type="InterPro" id="IPR039514">
    <property type="entry name" value="6GAL-like"/>
</dbReference>
<dbReference type="Gene3D" id="3.20.20.80">
    <property type="entry name" value="Glycosidases"/>
    <property type="match status" value="1"/>
</dbReference>
<dbReference type="AlphaFoldDB" id="A0A3E2H438"/>
<protein>
    <submittedName>
        <fullName evidence="2">Glucosylceramidase</fullName>
        <ecNumber evidence="2">3.2.1.45</ecNumber>
    </submittedName>
</protein>
<dbReference type="SUPFAM" id="SSF51445">
    <property type="entry name" value="(Trans)glycosidases"/>
    <property type="match status" value="1"/>
</dbReference>
<comment type="caution">
    <text evidence="2">The sequence shown here is derived from an EMBL/GenBank/DDBJ whole genome shotgun (WGS) entry which is preliminary data.</text>
</comment>
<evidence type="ECO:0000313" key="2">
    <source>
        <dbReference type="EMBL" id="RFU28166.1"/>
    </source>
</evidence>
<dbReference type="InterPro" id="IPR039743">
    <property type="entry name" value="6GAL/EXGAL"/>
</dbReference>
<sequence length="492" mass="54419">MNQLRSNNKTSLSISPQLSRLSSTCYPIIAADLTTTIDPTSNWGTWEGWGVSLAWWAKAFGTDDDLADIFFSLDDTSLNNQDLPGLGFNIVRYNAGASSRNTFDGDSMVVSPDMVLSRQMDAYWLDWNSTDPSTSSWSWSVDANQRSVVSKAQERGVNIIELFSNSPVWWMCYNHNPSGANNGSNNLQPWNYQQHAVYLATIAKYANDNWGFGFTSVEAFNEPSSDWWNGETGTQEGCHFDVSVQSTVIPYLRSELDNRGLTDIIVSASDENTYDIASTTFNSLSSAALSDVGRINVHGYQYGGGRRDTLYSLVSGAGKKLWNSEYGEGDATGEQLVSNLLLDFVWLHPTAWVYWQALDGGGWGLIDGDSDDLTIGSPSQKYFVLAQFTRHIRSGMRILTGGSNYTVAAYDSTNEKLIIVAANLAGAQYLNFDLSEFRQGSVNGALVTRWSTQIGSGNQYVEYNDTYISGTKFWSYFDSGTVQTFEVNDVVL</sequence>
<feature type="non-terminal residue" evidence="2">
    <location>
        <position position="1"/>
    </location>
</feature>
<dbReference type="Pfam" id="PF14587">
    <property type="entry name" value="Glyco_hydr_30_2"/>
    <property type="match status" value="1"/>
</dbReference>
<dbReference type="InterPro" id="IPR017853">
    <property type="entry name" value="GH"/>
</dbReference>
<proteinExistence type="predicted"/>
<dbReference type="Proteomes" id="UP000258309">
    <property type="component" value="Unassembled WGS sequence"/>
</dbReference>
<keyword evidence="3" id="KW-1185">Reference proteome</keyword>
<dbReference type="GO" id="GO:0004348">
    <property type="term" value="F:glucosylceramidase activity"/>
    <property type="evidence" value="ECO:0007669"/>
    <property type="project" value="UniProtKB-EC"/>
</dbReference>
<accession>A0A3E2H438</accession>
<dbReference type="OrthoDB" id="2012278at2759"/>
<dbReference type="EMBL" id="NCSJ02000173">
    <property type="protein sequence ID" value="RFU28166.1"/>
    <property type="molecule type" value="Genomic_DNA"/>
</dbReference>
<evidence type="ECO:0000259" key="1">
    <source>
        <dbReference type="Pfam" id="PF14587"/>
    </source>
</evidence>
<feature type="non-terminal residue" evidence="2">
    <location>
        <position position="492"/>
    </location>
</feature>
<gene>
    <name evidence="2" type="ORF">B7463_g8157</name>
</gene>
<dbReference type="PANTHER" id="PTHR42767">
    <property type="entry name" value="ENDO-BETA-1,6-GALACTANASE"/>
    <property type="match status" value="1"/>
</dbReference>
<keyword evidence="2" id="KW-0326">Glycosidase</keyword>
<dbReference type="EC" id="3.2.1.45" evidence="2"/>
<dbReference type="STRING" id="5539.A0A3E2H438"/>